<evidence type="ECO:0000256" key="1">
    <source>
        <dbReference type="SAM" id="SignalP"/>
    </source>
</evidence>
<evidence type="ECO:0000313" key="3">
    <source>
        <dbReference type="Proteomes" id="UP001596067"/>
    </source>
</evidence>
<accession>A0ABW1EVC8</accession>
<organism evidence="2 3">
    <name type="scientific">Kitasatospora aburaviensis</name>
    <dbReference type="NCBI Taxonomy" id="67265"/>
    <lineage>
        <taxon>Bacteria</taxon>
        <taxon>Bacillati</taxon>
        <taxon>Actinomycetota</taxon>
        <taxon>Actinomycetes</taxon>
        <taxon>Kitasatosporales</taxon>
        <taxon>Streptomycetaceae</taxon>
        <taxon>Kitasatospora</taxon>
    </lineage>
</organism>
<protein>
    <recommendedName>
        <fullName evidence="4">Secreted protein</fullName>
    </recommendedName>
</protein>
<name>A0ABW1EVC8_9ACTN</name>
<comment type="caution">
    <text evidence="2">The sequence shown here is derived from an EMBL/GenBank/DDBJ whole genome shotgun (WGS) entry which is preliminary data.</text>
</comment>
<evidence type="ECO:0000313" key="2">
    <source>
        <dbReference type="EMBL" id="MFC5885008.1"/>
    </source>
</evidence>
<dbReference type="Proteomes" id="UP001596067">
    <property type="component" value="Unassembled WGS sequence"/>
</dbReference>
<reference evidence="3" key="1">
    <citation type="journal article" date="2019" name="Int. J. Syst. Evol. Microbiol.">
        <title>The Global Catalogue of Microorganisms (GCM) 10K type strain sequencing project: providing services to taxonomists for standard genome sequencing and annotation.</title>
        <authorList>
            <consortium name="The Broad Institute Genomics Platform"/>
            <consortium name="The Broad Institute Genome Sequencing Center for Infectious Disease"/>
            <person name="Wu L."/>
            <person name="Ma J."/>
        </authorList>
    </citation>
    <scope>NUCLEOTIDE SEQUENCE [LARGE SCALE GENOMIC DNA]</scope>
    <source>
        <strain evidence="3">CGMCC 4.1469</strain>
    </source>
</reference>
<feature type="signal peptide" evidence="1">
    <location>
        <begin position="1"/>
        <end position="31"/>
    </location>
</feature>
<keyword evidence="3" id="KW-1185">Reference proteome</keyword>
<proteinExistence type="predicted"/>
<feature type="chain" id="PRO_5047029243" description="Secreted protein" evidence="1">
    <location>
        <begin position="32"/>
        <end position="124"/>
    </location>
</feature>
<evidence type="ECO:0008006" key="4">
    <source>
        <dbReference type="Google" id="ProtNLM"/>
    </source>
</evidence>
<gene>
    <name evidence="2" type="ORF">ACFP0N_08475</name>
</gene>
<dbReference type="EMBL" id="JBHSOD010000007">
    <property type="protein sequence ID" value="MFC5885008.1"/>
    <property type="molecule type" value="Genomic_DNA"/>
</dbReference>
<dbReference type="RefSeq" id="WP_313762871.1">
    <property type="nucleotide sequence ID" value="NZ_BAAAVH010000039.1"/>
</dbReference>
<keyword evidence="1" id="KW-0732">Signal</keyword>
<sequence>MRKSISARFGALAVAAMATATLVATATPASAGTNGQQIKWHNNSNIAQSYKISGYNNDNEWNEGCFRLYYFNEYSTAAAGWWWKYNVNVQSYSSTDCSSNTRLWYDTVNVPKSQSGDWVTIQGY</sequence>